<name>A0A432WYQ0_9GAMM</name>
<feature type="domain" description="Peptidase S9 prolyl oligopeptidase catalytic" evidence="2">
    <location>
        <begin position="564"/>
        <end position="760"/>
    </location>
</feature>
<sequence>MALKRIATLTLAASLLVLGCQATNHTTTSAANQTHGETSFSLADLYQDGYFNTASVPATRWLEDGSGYTTLEQSKRGQGKSIVRYHPETGQRTVLVSAQQLTPRSQTEALTIADYQWSSDASKLLIFTNTKRSWRTHTLGDYWVLDRASNELFKLGGNAPASSLQFAKFDPQGERVAYVQQNNMYVQSLHSKQISQLTFDGGPHTINGTFDWVNEEEFGLRDGFRWSPDGQHIAYWQVDTTDVPLFTMIDNVSELYPTLTQFPYPKVGETNSALRVGVLPASGGDTTWVQLPGDPRQHYIVRMDWAGNSDSLLIQHMNRAQNTLNVFLADRASGTTERLIQEKSNAWVEQVDDVRFFRNGQSFTWQSERSGYRHLYRYDADASGNKLTALTQGNHDVVQLLEIVADDAGNGYAYYIASPESPLQRYLFRVHLSGNSAPERLTPASWEGTNGYQIAKDGRYAIHTYSRMGVPPQTRMVSLPNHQVLQSIELNGELQERLAQRVTNTTEFFQVEAQDGLVLDGYVMKPKNFDASKKYPLIMFVYGEPWGQTVADRWLGHLWLWHEYMTQLGFVVASVDNRGTRSPRGQAWRHSIYKQLGIVTVRDQADALKGMLSRWSWLDGDRVGIWGHSGGGSQTLNALFRYPQLFHVGIASAPVPDLRLYDTIYQERYSGLLPADAASYEATSAITHAKNLQGELLLIHGTGDDNVHYQGSERLQDELIRHQKQFRFMAYPNRSHSITEGEGTSLHFRTLMAEFFLEKLSP</sequence>
<dbReference type="Gene3D" id="2.140.10.30">
    <property type="entry name" value="Dipeptidylpeptidase IV, N-terminal domain"/>
    <property type="match status" value="1"/>
</dbReference>
<dbReference type="InterPro" id="IPR002469">
    <property type="entry name" value="Peptidase_S9B_N"/>
</dbReference>
<evidence type="ECO:0000259" key="3">
    <source>
        <dbReference type="Pfam" id="PF00930"/>
    </source>
</evidence>
<dbReference type="PROSITE" id="PS51257">
    <property type="entry name" value="PROKAR_LIPOPROTEIN"/>
    <property type="match status" value="1"/>
</dbReference>
<dbReference type="SUPFAM" id="SSF53474">
    <property type="entry name" value="alpha/beta-Hydrolases"/>
    <property type="match status" value="1"/>
</dbReference>
<comment type="caution">
    <text evidence="4">The sequence shown here is derived from an EMBL/GenBank/DDBJ whole genome shotgun (WGS) entry which is preliminary data.</text>
</comment>
<feature type="chain" id="PRO_5019038556" evidence="1">
    <location>
        <begin position="23"/>
        <end position="762"/>
    </location>
</feature>
<dbReference type="RefSeq" id="WP_126758031.1">
    <property type="nucleotide sequence ID" value="NZ_PIPQ01000008.1"/>
</dbReference>
<dbReference type="PANTHER" id="PTHR11731:SF193">
    <property type="entry name" value="DIPEPTIDYL PEPTIDASE 9"/>
    <property type="match status" value="1"/>
</dbReference>
<dbReference type="GO" id="GO:0008236">
    <property type="term" value="F:serine-type peptidase activity"/>
    <property type="evidence" value="ECO:0007669"/>
    <property type="project" value="InterPro"/>
</dbReference>
<keyword evidence="5" id="KW-1185">Reference proteome</keyword>
<dbReference type="EMBL" id="PIPQ01000008">
    <property type="protein sequence ID" value="RUO38918.1"/>
    <property type="molecule type" value="Genomic_DNA"/>
</dbReference>
<evidence type="ECO:0000256" key="1">
    <source>
        <dbReference type="SAM" id="SignalP"/>
    </source>
</evidence>
<organism evidence="4 5">
    <name type="scientific">Aliidiomarina taiwanensis</name>
    <dbReference type="NCBI Taxonomy" id="946228"/>
    <lineage>
        <taxon>Bacteria</taxon>
        <taxon>Pseudomonadati</taxon>
        <taxon>Pseudomonadota</taxon>
        <taxon>Gammaproteobacteria</taxon>
        <taxon>Alteromonadales</taxon>
        <taxon>Idiomarinaceae</taxon>
        <taxon>Aliidiomarina</taxon>
    </lineage>
</organism>
<reference evidence="4 5" key="1">
    <citation type="journal article" date="2011" name="Front. Microbiol.">
        <title>Genomic signatures of strain selection and enhancement in Bacillus atrophaeus var. globigii, a historical biowarfare simulant.</title>
        <authorList>
            <person name="Gibbons H.S."/>
            <person name="Broomall S.M."/>
            <person name="McNew L.A."/>
            <person name="Daligault H."/>
            <person name="Chapman C."/>
            <person name="Bruce D."/>
            <person name="Karavis M."/>
            <person name="Krepps M."/>
            <person name="McGregor P.A."/>
            <person name="Hong C."/>
            <person name="Park K.H."/>
            <person name="Akmal A."/>
            <person name="Feldman A."/>
            <person name="Lin J.S."/>
            <person name="Chang W.E."/>
            <person name="Higgs B.W."/>
            <person name="Demirev P."/>
            <person name="Lindquist J."/>
            <person name="Liem A."/>
            <person name="Fochler E."/>
            <person name="Read T.D."/>
            <person name="Tapia R."/>
            <person name="Johnson S."/>
            <person name="Bishop-Lilly K.A."/>
            <person name="Detter C."/>
            <person name="Han C."/>
            <person name="Sozhamannan S."/>
            <person name="Rosenzweig C.N."/>
            <person name="Skowronski E.W."/>
        </authorList>
    </citation>
    <scope>NUCLEOTIDE SEQUENCE [LARGE SCALE GENOMIC DNA]</scope>
    <source>
        <strain evidence="4 5">AIT1</strain>
    </source>
</reference>
<dbReference type="InterPro" id="IPR050278">
    <property type="entry name" value="Serine_Prot_S9B/DPPIV"/>
</dbReference>
<feature type="domain" description="Dipeptidylpeptidase IV N-terminal" evidence="3">
    <location>
        <begin position="118"/>
        <end position="472"/>
    </location>
</feature>
<dbReference type="Proteomes" id="UP000286976">
    <property type="component" value="Unassembled WGS sequence"/>
</dbReference>
<dbReference type="Gene3D" id="3.40.50.1820">
    <property type="entry name" value="alpha/beta hydrolase"/>
    <property type="match status" value="1"/>
</dbReference>
<dbReference type="GO" id="GO:0008239">
    <property type="term" value="F:dipeptidyl-peptidase activity"/>
    <property type="evidence" value="ECO:0007669"/>
    <property type="project" value="TreeGrafter"/>
</dbReference>
<dbReference type="Pfam" id="PF00326">
    <property type="entry name" value="Peptidase_S9"/>
    <property type="match status" value="1"/>
</dbReference>
<dbReference type="InterPro" id="IPR001375">
    <property type="entry name" value="Peptidase_S9_cat"/>
</dbReference>
<dbReference type="GO" id="GO:0006508">
    <property type="term" value="P:proteolysis"/>
    <property type="evidence" value="ECO:0007669"/>
    <property type="project" value="InterPro"/>
</dbReference>
<evidence type="ECO:0000313" key="5">
    <source>
        <dbReference type="Proteomes" id="UP000286976"/>
    </source>
</evidence>
<dbReference type="SUPFAM" id="SSF82171">
    <property type="entry name" value="DPP6 N-terminal domain-like"/>
    <property type="match status" value="1"/>
</dbReference>
<protein>
    <submittedName>
        <fullName evidence="4">S9 family peptidase</fullName>
    </submittedName>
</protein>
<dbReference type="Pfam" id="PF00930">
    <property type="entry name" value="DPPIV_N"/>
    <property type="match status" value="1"/>
</dbReference>
<dbReference type="InterPro" id="IPR029058">
    <property type="entry name" value="AB_hydrolase_fold"/>
</dbReference>
<evidence type="ECO:0000259" key="2">
    <source>
        <dbReference type="Pfam" id="PF00326"/>
    </source>
</evidence>
<dbReference type="OrthoDB" id="9812921at2"/>
<evidence type="ECO:0000313" key="4">
    <source>
        <dbReference type="EMBL" id="RUO38918.1"/>
    </source>
</evidence>
<dbReference type="AlphaFoldDB" id="A0A432WYQ0"/>
<gene>
    <name evidence="4" type="ORF">CWE15_10475</name>
</gene>
<proteinExistence type="predicted"/>
<keyword evidence="1" id="KW-0732">Signal</keyword>
<dbReference type="PANTHER" id="PTHR11731">
    <property type="entry name" value="PROTEASE FAMILY S9B,C DIPEPTIDYL-PEPTIDASE IV-RELATED"/>
    <property type="match status" value="1"/>
</dbReference>
<accession>A0A432WYQ0</accession>
<feature type="signal peptide" evidence="1">
    <location>
        <begin position="1"/>
        <end position="22"/>
    </location>
</feature>